<organism evidence="2 3">
    <name type="scientific">Aquimarina algicola</name>
    <dbReference type="NCBI Taxonomy" id="2589995"/>
    <lineage>
        <taxon>Bacteria</taxon>
        <taxon>Pseudomonadati</taxon>
        <taxon>Bacteroidota</taxon>
        <taxon>Flavobacteriia</taxon>
        <taxon>Flavobacteriales</taxon>
        <taxon>Flavobacteriaceae</taxon>
        <taxon>Aquimarina</taxon>
    </lineage>
</organism>
<dbReference type="AlphaFoldDB" id="A0A504JAX4"/>
<dbReference type="Gene3D" id="3.40.50.300">
    <property type="entry name" value="P-loop containing nucleotide triphosphate hydrolases"/>
    <property type="match status" value="1"/>
</dbReference>
<sequence length="317" mass="36769">MATESKTKKKSTKGRKPIVYSNEDLERDPFVMLIIGEMGVGKTFRTNLEIKYYMKDNPEKSKKGRKVLAFDTNGHDYPTFRTVSPNHIKALTKVAARRILPFKKGGKAMSNIEKREVAEKIVNHFKNGLVVLDDTDSYMTGAKGQSLIGALTTVRHKGIDILFSHQSLGKVTTTQFQACTWIRLHHQVDPITKYKERIPNYSIVRIAQLIVNEQYDLCSRAMDEGKFKTESEYKKQRSFFVYIDMRRRKVSGCTRAAYIRACKRFIDQEEKSTIRMMLNERDFYNKPVYKDRNAAIIKLISDYLRYHDDKILSPVLN</sequence>
<dbReference type="SUPFAM" id="SSF52540">
    <property type="entry name" value="P-loop containing nucleoside triphosphate hydrolases"/>
    <property type="match status" value="1"/>
</dbReference>
<gene>
    <name evidence="2" type="ORF">FHK87_06030</name>
</gene>
<feature type="domain" description="Zona occludens toxin N-terminal" evidence="1">
    <location>
        <begin position="31"/>
        <end position="173"/>
    </location>
</feature>
<name>A0A504JAX4_9FLAO</name>
<dbReference type="InterPro" id="IPR008900">
    <property type="entry name" value="Zot_N"/>
</dbReference>
<accession>A0A504JAX4</accession>
<evidence type="ECO:0000313" key="3">
    <source>
        <dbReference type="Proteomes" id="UP000315540"/>
    </source>
</evidence>
<evidence type="ECO:0000313" key="2">
    <source>
        <dbReference type="EMBL" id="TPN88067.1"/>
    </source>
</evidence>
<dbReference type="EMBL" id="VFWZ01000002">
    <property type="protein sequence ID" value="TPN88067.1"/>
    <property type="molecule type" value="Genomic_DNA"/>
</dbReference>
<dbReference type="InterPro" id="IPR027417">
    <property type="entry name" value="P-loop_NTPase"/>
</dbReference>
<comment type="caution">
    <text evidence="2">The sequence shown here is derived from an EMBL/GenBank/DDBJ whole genome shotgun (WGS) entry which is preliminary data.</text>
</comment>
<dbReference type="Proteomes" id="UP000315540">
    <property type="component" value="Unassembled WGS sequence"/>
</dbReference>
<keyword evidence="3" id="KW-1185">Reference proteome</keyword>
<dbReference type="OrthoDB" id="1403709at2"/>
<evidence type="ECO:0000259" key="1">
    <source>
        <dbReference type="Pfam" id="PF05707"/>
    </source>
</evidence>
<reference evidence="2 3" key="1">
    <citation type="submission" date="2019-06" db="EMBL/GenBank/DDBJ databases">
        <authorList>
            <person name="Meng X."/>
        </authorList>
    </citation>
    <scope>NUCLEOTIDE SEQUENCE [LARGE SCALE GENOMIC DNA]</scope>
    <source>
        <strain evidence="2 3">M625</strain>
    </source>
</reference>
<dbReference type="Pfam" id="PF05707">
    <property type="entry name" value="Zot"/>
    <property type="match status" value="1"/>
</dbReference>
<proteinExistence type="predicted"/>
<protein>
    <recommendedName>
        <fullName evidence="1">Zona occludens toxin N-terminal domain-containing protein</fullName>
    </recommendedName>
</protein>